<dbReference type="GO" id="GO:0030198">
    <property type="term" value="P:extracellular matrix organization"/>
    <property type="evidence" value="ECO:0007669"/>
    <property type="project" value="TreeGrafter"/>
</dbReference>
<evidence type="ECO:0000256" key="1">
    <source>
        <dbReference type="SAM" id="MobiDB-lite"/>
    </source>
</evidence>
<organism evidence="2 3">
    <name type="scientific">Owenia fusiformis</name>
    <name type="common">Polychaete worm</name>
    <dbReference type="NCBI Taxonomy" id="6347"/>
    <lineage>
        <taxon>Eukaryota</taxon>
        <taxon>Metazoa</taxon>
        <taxon>Spiralia</taxon>
        <taxon>Lophotrochozoa</taxon>
        <taxon>Annelida</taxon>
        <taxon>Polychaeta</taxon>
        <taxon>Sedentaria</taxon>
        <taxon>Canalipalpata</taxon>
        <taxon>Sabellida</taxon>
        <taxon>Oweniida</taxon>
        <taxon>Oweniidae</taxon>
        <taxon>Owenia</taxon>
    </lineage>
</organism>
<gene>
    <name evidence="2" type="ORF">OFUS_LOCUS20421</name>
</gene>
<name>A0A8J1TVG3_OWEFU</name>
<dbReference type="PANTHER" id="PTHR24023:SF1095">
    <property type="entry name" value="EGF-LIKE DOMAIN-CONTAINING PROTEIN"/>
    <property type="match status" value="1"/>
</dbReference>
<feature type="compositionally biased region" description="Low complexity" evidence="1">
    <location>
        <begin position="310"/>
        <end position="323"/>
    </location>
</feature>
<dbReference type="GO" id="GO:0030020">
    <property type="term" value="F:extracellular matrix structural constituent conferring tensile strength"/>
    <property type="evidence" value="ECO:0007669"/>
    <property type="project" value="TreeGrafter"/>
</dbReference>
<feature type="compositionally biased region" description="Gly residues" evidence="1">
    <location>
        <begin position="276"/>
        <end position="285"/>
    </location>
</feature>
<sequence length="512" mass="55158">LNCFNCPKDNMCLNQKIEDVWQKCKAITDGLTENINKQGNTIAQLTTTITRQEEKNLNLTIQTQNLEASIVELYQYRQQNRSNIGPSAWYFYGNYITNRETYLESAARRAWVDSEIDLPRGTLTGFVVYLQPEFTENTKTRLQIWRRIPPRNERFLLVWEKEVRFLKSKTGLVEVYLSISERFRTTSGDKIGWTYEGDIGPISLSYGQNHLTYFLPLDNGPNPQIGREYNFESSPLKAIFSIGVLIDTNIKGPTGATGPSGPTGATGRSGPIGATGQFGGVGPTGATGQSGPTGATGPEGPRGARGYFGDRGATGRTGPRGARGYFGDRGATGRTGPIGAAGPSGSTGATGPSGPTGATGPIGSTGATGPIGSTGATGPGGPIGGIGPTGQAEITGNWTGYSMCDGLGYNTTMELQTMGSSVAQWFSVSGNLSFSKSPHGKRVIHEITGVYYTETKMFIMYAGPRWIEKPDDWSSMFQFQSCFYREESQTIEVQFSANAVCTTPPVTMNKRI</sequence>
<evidence type="ECO:0000313" key="2">
    <source>
        <dbReference type="EMBL" id="CAH1795957.1"/>
    </source>
</evidence>
<dbReference type="GO" id="GO:0005615">
    <property type="term" value="C:extracellular space"/>
    <property type="evidence" value="ECO:0007669"/>
    <property type="project" value="TreeGrafter"/>
</dbReference>
<dbReference type="InterPro" id="IPR050149">
    <property type="entry name" value="Collagen_superfamily"/>
</dbReference>
<accession>A0A8J1TVG3</accession>
<comment type="caution">
    <text evidence="2">The sequence shown here is derived from an EMBL/GenBank/DDBJ whole genome shotgun (WGS) entry which is preliminary data.</text>
</comment>
<protein>
    <submittedName>
        <fullName evidence="2">Uncharacterized protein</fullName>
    </submittedName>
</protein>
<dbReference type="PANTHER" id="PTHR24023">
    <property type="entry name" value="COLLAGEN ALPHA"/>
    <property type="match status" value="1"/>
</dbReference>
<feature type="non-terminal residue" evidence="2">
    <location>
        <position position="1"/>
    </location>
</feature>
<proteinExistence type="predicted"/>
<feature type="compositionally biased region" description="Low complexity" evidence="1">
    <location>
        <begin position="253"/>
        <end position="271"/>
    </location>
</feature>
<keyword evidence="3" id="KW-1185">Reference proteome</keyword>
<feature type="compositionally biased region" description="Low complexity" evidence="1">
    <location>
        <begin position="335"/>
        <end position="374"/>
    </location>
</feature>
<dbReference type="OrthoDB" id="6328261at2759"/>
<dbReference type="AlphaFoldDB" id="A0A8J1TVG3"/>
<dbReference type="Pfam" id="PF01391">
    <property type="entry name" value="Collagen"/>
    <property type="match status" value="1"/>
</dbReference>
<feature type="region of interest" description="Disordered" evidence="1">
    <location>
        <begin position="253"/>
        <end position="384"/>
    </location>
</feature>
<dbReference type="InterPro" id="IPR008160">
    <property type="entry name" value="Collagen"/>
</dbReference>
<dbReference type="EMBL" id="CAIIXF020000010">
    <property type="protein sequence ID" value="CAH1795957.1"/>
    <property type="molecule type" value="Genomic_DNA"/>
</dbReference>
<dbReference type="Proteomes" id="UP000749559">
    <property type="component" value="Unassembled WGS sequence"/>
</dbReference>
<dbReference type="GO" id="GO:0031012">
    <property type="term" value="C:extracellular matrix"/>
    <property type="evidence" value="ECO:0007669"/>
    <property type="project" value="TreeGrafter"/>
</dbReference>
<reference evidence="2" key="1">
    <citation type="submission" date="2022-03" db="EMBL/GenBank/DDBJ databases">
        <authorList>
            <person name="Martin C."/>
        </authorList>
    </citation>
    <scope>NUCLEOTIDE SEQUENCE</scope>
</reference>
<evidence type="ECO:0000313" key="3">
    <source>
        <dbReference type="Proteomes" id="UP000749559"/>
    </source>
</evidence>
<feature type="compositionally biased region" description="Gly residues" evidence="1">
    <location>
        <begin position="375"/>
        <end position="384"/>
    </location>
</feature>